<feature type="domain" description="Tyrosine specific protein phosphatases" evidence="3">
    <location>
        <begin position="200"/>
        <end position="269"/>
    </location>
</feature>
<dbReference type="Pfam" id="PF00782">
    <property type="entry name" value="DSPc"/>
    <property type="match status" value="1"/>
</dbReference>
<dbReference type="PANTHER" id="PTHR46588:SF1">
    <property type="entry name" value="SERINE_THREONINE_TYROSINE-INTERACTING PROTEIN"/>
    <property type="match status" value="1"/>
</dbReference>
<dbReference type="Proteomes" id="UP001302676">
    <property type="component" value="Unassembled WGS sequence"/>
</dbReference>
<dbReference type="CDD" id="cd14498">
    <property type="entry name" value="DSP"/>
    <property type="match status" value="1"/>
</dbReference>
<name>A0AAN6V1V8_9PEZI</name>
<dbReference type="RefSeq" id="XP_062636699.1">
    <property type="nucleotide sequence ID" value="XM_062777341.1"/>
</dbReference>
<reference evidence="4" key="2">
    <citation type="submission" date="2023-05" db="EMBL/GenBank/DDBJ databases">
        <authorList>
            <consortium name="Lawrence Berkeley National Laboratory"/>
            <person name="Steindorff A."/>
            <person name="Hensen N."/>
            <person name="Bonometti L."/>
            <person name="Westerberg I."/>
            <person name="Brannstrom I.O."/>
            <person name="Guillou S."/>
            <person name="Cros-Aarteil S."/>
            <person name="Calhoun S."/>
            <person name="Haridas S."/>
            <person name="Kuo A."/>
            <person name="Mondo S."/>
            <person name="Pangilinan J."/>
            <person name="Riley R."/>
            <person name="Labutti K."/>
            <person name="Andreopoulos B."/>
            <person name="Lipzen A."/>
            <person name="Chen C."/>
            <person name="Yanf M."/>
            <person name="Daum C."/>
            <person name="Ng V."/>
            <person name="Clum A."/>
            <person name="Ohm R."/>
            <person name="Martin F."/>
            <person name="Silar P."/>
            <person name="Natvig D."/>
            <person name="Lalanne C."/>
            <person name="Gautier V."/>
            <person name="Ament-Velasquez S.L."/>
            <person name="Kruys A."/>
            <person name="Hutchinson M.I."/>
            <person name="Powell A.J."/>
            <person name="Barry K."/>
            <person name="Miller A.N."/>
            <person name="Grigoriev I.V."/>
            <person name="Debuchy R."/>
            <person name="Gladieux P."/>
            <person name="Thoren M.H."/>
            <person name="Johannesson H."/>
        </authorList>
    </citation>
    <scope>NUCLEOTIDE SEQUENCE</scope>
    <source>
        <strain evidence="4">CBS 141.50</strain>
    </source>
</reference>
<dbReference type="GO" id="GO:0140096">
    <property type="term" value="F:catalytic activity, acting on a protein"/>
    <property type="evidence" value="ECO:0007669"/>
    <property type="project" value="UniProtKB-ARBA"/>
</dbReference>
<dbReference type="InterPro" id="IPR000340">
    <property type="entry name" value="Dual-sp_phosphatase_cat-dom"/>
</dbReference>
<dbReference type="AlphaFoldDB" id="A0AAN6V1V8"/>
<dbReference type="InterPro" id="IPR029021">
    <property type="entry name" value="Prot-tyrosine_phosphatase-like"/>
</dbReference>
<evidence type="ECO:0000313" key="4">
    <source>
        <dbReference type="EMBL" id="KAK4143328.1"/>
    </source>
</evidence>
<feature type="compositionally biased region" description="Pro residues" evidence="2">
    <location>
        <begin position="24"/>
        <end position="36"/>
    </location>
</feature>
<keyword evidence="5" id="KW-1185">Reference proteome</keyword>
<evidence type="ECO:0000313" key="5">
    <source>
        <dbReference type="Proteomes" id="UP001302676"/>
    </source>
</evidence>
<dbReference type="InterPro" id="IPR020422">
    <property type="entry name" value="TYR_PHOSPHATASE_DUAL_dom"/>
</dbReference>
<evidence type="ECO:0000256" key="2">
    <source>
        <dbReference type="SAM" id="MobiDB-lite"/>
    </source>
</evidence>
<feature type="region of interest" description="Disordered" evidence="2">
    <location>
        <begin position="1"/>
        <end position="70"/>
    </location>
</feature>
<evidence type="ECO:0000259" key="3">
    <source>
        <dbReference type="PROSITE" id="PS50056"/>
    </source>
</evidence>
<comment type="caution">
    <text evidence="4">The sequence shown here is derived from an EMBL/GenBank/DDBJ whole genome shotgun (WGS) entry which is preliminary data.</text>
</comment>
<organism evidence="4 5">
    <name type="scientific">Dichotomopilus funicola</name>
    <dbReference type="NCBI Taxonomy" id="1934379"/>
    <lineage>
        <taxon>Eukaryota</taxon>
        <taxon>Fungi</taxon>
        <taxon>Dikarya</taxon>
        <taxon>Ascomycota</taxon>
        <taxon>Pezizomycotina</taxon>
        <taxon>Sordariomycetes</taxon>
        <taxon>Sordariomycetidae</taxon>
        <taxon>Sordariales</taxon>
        <taxon>Chaetomiaceae</taxon>
        <taxon>Dichotomopilus</taxon>
    </lineage>
</organism>
<dbReference type="SMART" id="SM00195">
    <property type="entry name" value="DSPc"/>
    <property type="match status" value="1"/>
</dbReference>
<dbReference type="EMBL" id="MU853587">
    <property type="protein sequence ID" value="KAK4143328.1"/>
    <property type="molecule type" value="Genomic_DNA"/>
</dbReference>
<comment type="similarity">
    <text evidence="1">Belongs to the protein-tyrosine phosphatase family. Non-receptor class subfamily.</text>
</comment>
<gene>
    <name evidence="4" type="ORF">C8A04DRAFT_12436</name>
</gene>
<dbReference type="GeneID" id="87813954"/>
<protein>
    <submittedName>
        <fullName evidence="4">Protein-tyrosine phosphatase-like protein</fullName>
    </submittedName>
</protein>
<dbReference type="GO" id="GO:0062026">
    <property type="term" value="P:negative regulation of SCF-dependent proteasomal ubiquitin-dependent catabolic process"/>
    <property type="evidence" value="ECO:0007669"/>
    <property type="project" value="TreeGrafter"/>
</dbReference>
<evidence type="ECO:0000256" key="1">
    <source>
        <dbReference type="ARBA" id="ARBA00009649"/>
    </source>
</evidence>
<reference evidence="4" key="1">
    <citation type="journal article" date="2023" name="Mol. Phylogenet. Evol.">
        <title>Genome-scale phylogeny and comparative genomics of the fungal order Sordariales.</title>
        <authorList>
            <person name="Hensen N."/>
            <person name="Bonometti L."/>
            <person name="Westerberg I."/>
            <person name="Brannstrom I.O."/>
            <person name="Guillou S."/>
            <person name="Cros-Aarteil S."/>
            <person name="Calhoun S."/>
            <person name="Haridas S."/>
            <person name="Kuo A."/>
            <person name="Mondo S."/>
            <person name="Pangilinan J."/>
            <person name="Riley R."/>
            <person name="LaButti K."/>
            <person name="Andreopoulos B."/>
            <person name="Lipzen A."/>
            <person name="Chen C."/>
            <person name="Yan M."/>
            <person name="Daum C."/>
            <person name="Ng V."/>
            <person name="Clum A."/>
            <person name="Steindorff A."/>
            <person name="Ohm R.A."/>
            <person name="Martin F."/>
            <person name="Silar P."/>
            <person name="Natvig D.O."/>
            <person name="Lalanne C."/>
            <person name="Gautier V."/>
            <person name="Ament-Velasquez S.L."/>
            <person name="Kruys A."/>
            <person name="Hutchinson M.I."/>
            <person name="Powell A.J."/>
            <person name="Barry K."/>
            <person name="Miller A.N."/>
            <person name="Grigoriev I.V."/>
            <person name="Debuchy R."/>
            <person name="Gladieux P."/>
            <person name="Hiltunen Thoren M."/>
            <person name="Johannesson H."/>
        </authorList>
    </citation>
    <scope>NUCLEOTIDE SEQUENCE</scope>
    <source>
        <strain evidence="4">CBS 141.50</strain>
    </source>
</reference>
<dbReference type="InterPro" id="IPR000387">
    <property type="entry name" value="Tyr_Pase_dom"/>
</dbReference>
<accession>A0AAN6V1V8</accession>
<sequence length="372" mass="40121">MDSNHLHPSYHAAVPTGPYSARAPSPPYIHVPPPTDLPNRPLTPDVQADPSNSGSRGRDEPLMTIHPSPFAPHITGLSPADVLAITDDGAPQSARDTSSQWVYEGRRRAQSVLSYLYLGPSSAVRDREFLVREGITMVLCARDARFAAAAAAAAHGGMLVMGVTRAVEGLGIAVDGIDVADGRELVAAFAVAAGKVNAHLLAVSRARQLHQQQQQQQNGTTEPASHRRGRVLVVCETGNDRSAAVVAAYLMTMYGLDTVQAVQFMQLKRFCVALGDEFKFQLQAYGDILQAKGDVGQTHGQHPGQQAQQAQKAQQAQQQQLWQQMPQGGGGGKRRLEQTMDEEVDGGQNPMEVEMDAERYAGRGFAPFVDRD</sequence>
<feature type="compositionally biased region" description="Low complexity" evidence="2">
    <location>
        <begin position="296"/>
        <end position="326"/>
    </location>
</feature>
<dbReference type="GO" id="GO:0070372">
    <property type="term" value="P:regulation of ERK1 and ERK2 cascade"/>
    <property type="evidence" value="ECO:0007669"/>
    <property type="project" value="TreeGrafter"/>
</dbReference>
<dbReference type="GO" id="GO:0005737">
    <property type="term" value="C:cytoplasm"/>
    <property type="evidence" value="ECO:0007669"/>
    <property type="project" value="TreeGrafter"/>
</dbReference>
<proteinExistence type="inferred from homology"/>
<dbReference type="GO" id="GO:0005654">
    <property type="term" value="C:nucleoplasm"/>
    <property type="evidence" value="ECO:0007669"/>
    <property type="project" value="TreeGrafter"/>
</dbReference>
<feature type="region of interest" description="Disordered" evidence="2">
    <location>
        <begin position="294"/>
        <end position="358"/>
    </location>
</feature>
<dbReference type="PANTHER" id="PTHR46588">
    <property type="entry name" value="SERINE/THREONINE/TYROSINE-INTERACTING PROTEIN"/>
    <property type="match status" value="1"/>
</dbReference>
<dbReference type="GO" id="GO:1990444">
    <property type="term" value="F:F-box domain binding"/>
    <property type="evidence" value="ECO:0007669"/>
    <property type="project" value="TreeGrafter"/>
</dbReference>
<dbReference type="SUPFAM" id="SSF52799">
    <property type="entry name" value="(Phosphotyrosine protein) phosphatases II"/>
    <property type="match status" value="1"/>
</dbReference>
<dbReference type="PROSITE" id="PS50056">
    <property type="entry name" value="TYR_PHOSPHATASE_2"/>
    <property type="match status" value="1"/>
</dbReference>
<dbReference type="Gene3D" id="3.90.190.10">
    <property type="entry name" value="Protein tyrosine phosphatase superfamily"/>
    <property type="match status" value="1"/>
</dbReference>
<dbReference type="InterPro" id="IPR052449">
    <property type="entry name" value="STYX-Interacting_Phosphatase"/>
</dbReference>